<proteinExistence type="predicted"/>
<comment type="caution">
    <text evidence="2">The sequence shown here is derived from an EMBL/GenBank/DDBJ whole genome shotgun (WGS) entry which is preliminary data.</text>
</comment>
<evidence type="ECO:0000256" key="1">
    <source>
        <dbReference type="SAM" id="MobiDB-lite"/>
    </source>
</evidence>
<dbReference type="Proteomes" id="UP000030988">
    <property type="component" value="Unassembled WGS sequence"/>
</dbReference>
<evidence type="ECO:0000313" key="3">
    <source>
        <dbReference type="Proteomes" id="UP000030988"/>
    </source>
</evidence>
<organism evidence="2 3">
    <name type="scientific">Croceibacterium mercuriale</name>
    <dbReference type="NCBI Taxonomy" id="1572751"/>
    <lineage>
        <taxon>Bacteria</taxon>
        <taxon>Pseudomonadati</taxon>
        <taxon>Pseudomonadota</taxon>
        <taxon>Alphaproteobacteria</taxon>
        <taxon>Sphingomonadales</taxon>
        <taxon>Erythrobacteraceae</taxon>
        <taxon>Croceibacterium</taxon>
    </lineage>
</organism>
<reference evidence="2 3" key="1">
    <citation type="submission" date="2014-11" db="EMBL/GenBank/DDBJ databases">
        <title>Draft genome sequence of Kirrobacter mercurialis.</title>
        <authorList>
            <person name="Coil D.A."/>
            <person name="Eisen J.A."/>
        </authorList>
    </citation>
    <scope>NUCLEOTIDE SEQUENCE [LARGE SCALE GENOMIC DNA]</scope>
    <source>
        <strain evidence="2 3">Coronado</strain>
    </source>
</reference>
<dbReference type="AlphaFoldDB" id="A0A0B2BZI9"/>
<dbReference type="RefSeq" id="WP_039093510.1">
    <property type="nucleotide sequence ID" value="NZ_JTDN01000001.1"/>
</dbReference>
<dbReference type="EMBL" id="JTDN01000001">
    <property type="protein sequence ID" value="KHL25255.1"/>
    <property type="molecule type" value="Genomic_DNA"/>
</dbReference>
<name>A0A0B2BZI9_9SPHN</name>
<keyword evidence="3" id="KW-1185">Reference proteome</keyword>
<protein>
    <submittedName>
        <fullName evidence="2">Uncharacterized protein</fullName>
    </submittedName>
</protein>
<accession>A0A0B2BZI9</accession>
<sequence>MQINSDQSLELGMAIHHRFGSWEAVRKAMREKGWSYVVDTAGVPPPADDERPTYTGGPISMMRRSGER</sequence>
<gene>
    <name evidence="2" type="ORF">PK98_00390</name>
</gene>
<evidence type="ECO:0000313" key="2">
    <source>
        <dbReference type="EMBL" id="KHL25255.1"/>
    </source>
</evidence>
<feature type="region of interest" description="Disordered" evidence="1">
    <location>
        <begin position="40"/>
        <end position="68"/>
    </location>
</feature>
<dbReference type="OrthoDB" id="7584905at2"/>